<keyword evidence="2" id="KW-0614">Plasmid</keyword>
<proteinExistence type="predicted"/>
<feature type="transmembrane region" description="Helical" evidence="1">
    <location>
        <begin position="211"/>
        <end position="231"/>
    </location>
</feature>
<keyword evidence="1" id="KW-1133">Transmembrane helix</keyword>
<protein>
    <submittedName>
        <fullName evidence="2">Uncharacterized protein</fullName>
    </submittedName>
</protein>
<organism evidence="2">
    <name type="scientific">Salmonella enterica subsp. enterica serovar 4,[5],12:i:-</name>
    <dbReference type="NCBI Taxonomy" id="440524"/>
    <lineage>
        <taxon>Bacteria</taxon>
        <taxon>Pseudomonadati</taxon>
        <taxon>Pseudomonadota</taxon>
        <taxon>Gammaproteobacteria</taxon>
        <taxon>Enterobacterales</taxon>
        <taxon>Enterobacteriaceae</taxon>
        <taxon>Salmonella</taxon>
    </lineage>
</organism>
<reference evidence="2" key="1">
    <citation type="submission" date="2020-07" db="EMBL/GenBank/DDBJ databases">
        <title>complete genome sequences of Salmonella enterica subsp. enterica serovar 4,[5],12:i:- str. L-4261.</title>
        <authorList>
            <person name="Sekizuka T."/>
            <person name="Arai N."/>
            <person name="Akiba M."/>
            <person name="Kuroda M."/>
        </authorList>
    </citation>
    <scope>NUCLEOTIDE SEQUENCE</scope>
    <source>
        <plasmid evidence="2">pSAL4261-1</plasmid>
    </source>
</reference>
<accession>A0A8D5CKE0</accession>
<sequence length="334" mass="38819">MKKLSRLFTPGLVQSFLTCLTLSCWPYIEPPVTIFSLMFIFCVAIIRAKIPNKKTILQKKLKQTQALALFSSITLMFTCFILFKTEYREPFYIIILIITTTTLSILLVLSHIASIDNEEKTLFSYTKTTIKYTWIITSLGAYHMARANVSIIFDIPFDSTNNRPITFFFAFVYIFWVYYTLYYLLSIFIFFSPDLIDFSRNKGTEPYPGTGYHLSVLLPSVFMYVTLSNILEINMTNILKTGTNFTLSYDARDSFFCHNRYMFLTEHPDARFMFISEGSYRALIPHKDDINVFRLTCSDKEPFYSLNGVVDKDSLILTAIKERANILINDLYLK</sequence>
<geneLocation type="plasmid" evidence="2">
    <name>pSAL4261-1</name>
</geneLocation>
<feature type="transmembrane region" description="Helical" evidence="1">
    <location>
        <begin position="34"/>
        <end position="50"/>
    </location>
</feature>
<name>A0A8D5CKE0_SALET</name>
<feature type="transmembrane region" description="Helical" evidence="1">
    <location>
        <begin position="167"/>
        <end position="191"/>
    </location>
</feature>
<gene>
    <name evidence="2" type="ORF">SEL4261_P1050</name>
</gene>
<dbReference type="RefSeq" id="WP_244582493.1">
    <property type="nucleotide sequence ID" value="NZ_AP023295.1"/>
</dbReference>
<evidence type="ECO:0000256" key="1">
    <source>
        <dbReference type="SAM" id="Phobius"/>
    </source>
</evidence>
<feature type="transmembrane region" description="Helical" evidence="1">
    <location>
        <begin position="66"/>
        <end position="85"/>
    </location>
</feature>
<dbReference type="EMBL" id="AP023295">
    <property type="protein sequence ID" value="BCH96389.1"/>
    <property type="molecule type" value="Genomic_DNA"/>
</dbReference>
<feature type="transmembrane region" description="Helical" evidence="1">
    <location>
        <begin position="91"/>
        <end position="113"/>
    </location>
</feature>
<keyword evidence="1" id="KW-0812">Transmembrane</keyword>
<keyword evidence="1" id="KW-0472">Membrane</keyword>
<dbReference type="AlphaFoldDB" id="A0A8D5CKE0"/>
<evidence type="ECO:0000313" key="2">
    <source>
        <dbReference type="EMBL" id="BCH96389.1"/>
    </source>
</evidence>
<dbReference type="PROSITE" id="PS51257">
    <property type="entry name" value="PROKAR_LIPOPROTEIN"/>
    <property type="match status" value="1"/>
</dbReference>